<dbReference type="EMBL" id="JABEZW010000013">
    <property type="protein sequence ID" value="MBA0783398.1"/>
    <property type="molecule type" value="Genomic_DNA"/>
</dbReference>
<keyword evidence="3" id="KW-1185">Reference proteome</keyword>
<protein>
    <submittedName>
        <fullName evidence="2">Uncharacterized protein</fullName>
    </submittedName>
</protein>
<feature type="region of interest" description="Disordered" evidence="1">
    <location>
        <begin position="166"/>
        <end position="189"/>
    </location>
</feature>
<proteinExistence type="predicted"/>
<comment type="caution">
    <text evidence="2">The sequence shown here is derived from an EMBL/GenBank/DDBJ whole genome shotgun (WGS) entry which is preliminary data.</text>
</comment>
<name>A0A7J9FDZ3_9ROSI</name>
<accession>A0A7J9FDZ3</accession>
<organism evidence="2 3">
    <name type="scientific">Gossypium trilobum</name>
    <dbReference type="NCBI Taxonomy" id="34281"/>
    <lineage>
        <taxon>Eukaryota</taxon>
        <taxon>Viridiplantae</taxon>
        <taxon>Streptophyta</taxon>
        <taxon>Embryophyta</taxon>
        <taxon>Tracheophyta</taxon>
        <taxon>Spermatophyta</taxon>
        <taxon>Magnoliopsida</taxon>
        <taxon>eudicotyledons</taxon>
        <taxon>Gunneridae</taxon>
        <taxon>Pentapetalae</taxon>
        <taxon>rosids</taxon>
        <taxon>malvids</taxon>
        <taxon>Malvales</taxon>
        <taxon>Malvaceae</taxon>
        <taxon>Malvoideae</taxon>
        <taxon>Gossypium</taxon>
    </lineage>
</organism>
<sequence>METEFAGLTLEEEEDKNFQIQSEEETNGVTEVLQLVGCFLTACIVYFPAIRSTMANLWHPVRGVQIRDLGEKSDSFCEAKMALGAETKEMGWDLLIRAQSRRAQMMTSVWLREECEGQGRGNNKEWQTKEVNVRDPMDNMGNCEFLDPILGINLVGREYHTGSKYKNESGNLENSSMEHDLEDDVIVGE</sequence>
<dbReference type="AlphaFoldDB" id="A0A7J9FDZ3"/>
<evidence type="ECO:0000256" key="1">
    <source>
        <dbReference type="SAM" id="MobiDB-lite"/>
    </source>
</evidence>
<reference evidence="2 3" key="1">
    <citation type="journal article" date="2019" name="Genome Biol. Evol.">
        <title>Insights into the evolution of the New World diploid cottons (Gossypium, subgenus Houzingenia) based on genome sequencing.</title>
        <authorList>
            <person name="Grover C.E."/>
            <person name="Arick M.A. 2nd"/>
            <person name="Thrash A."/>
            <person name="Conover J.L."/>
            <person name="Sanders W.S."/>
            <person name="Peterson D.G."/>
            <person name="Frelichowski J.E."/>
            <person name="Scheffler J.A."/>
            <person name="Scheffler B.E."/>
            <person name="Wendel J.F."/>
        </authorList>
    </citation>
    <scope>NUCLEOTIDE SEQUENCE [LARGE SCALE GENOMIC DNA]</scope>
    <source>
        <strain evidence="2">8</strain>
        <tissue evidence="2">Leaf</tissue>
    </source>
</reference>
<gene>
    <name evidence="2" type="ORF">Gotri_001119</name>
</gene>
<feature type="compositionally biased region" description="Acidic residues" evidence="1">
    <location>
        <begin position="180"/>
        <end position="189"/>
    </location>
</feature>
<evidence type="ECO:0000313" key="2">
    <source>
        <dbReference type="EMBL" id="MBA0783398.1"/>
    </source>
</evidence>
<dbReference type="Proteomes" id="UP000593568">
    <property type="component" value="Unassembled WGS sequence"/>
</dbReference>
<evidence type="ECO:0000313" key="3">
    <source>
        <dbReference type="Proteomes" id="UP000593568"/>
    </source>
</evidence>